<protein>
    <recommendedName>
        <fullName evidence="1">BTB domain-containing protein</fullName>
    </recommendedName>
</protein>
<feature type="domain" description="BTB" evidence="1">
    <location>
        <begin position="159"/>
        <end position="223"/>
    </location>
</feature>
<dbReference type="InterPro" id="IPR011333">
    <property type="entry name" value="SKP1/BTB/POZ_sf"/>
</dbReference>
<organism evidence="2 3">
    <name type="scientific">Caenorhabditis angaria</name>
    <dbReference type="NCBI Taxonomy" id="860376"/>
    <lineage>
        <taxon>Eukaryota</taxon>
        <taxon>Metazoa</taxon>
        <taxon>Ecdysozoa</taxon>
        <taxon>Nematoda</taxon>
        <taxon>Chromadorea</taxon>
        <taxon>Rhabditida</taxon>
        <taxon>Rhabditina</taxon>
        <taxon>Rhabditomorpha</taxon>
        <taxon>Rhabditoidea</taxon>
        <taxon>Rhabditidae</taxon>
        <taxon>Peloderinae</taxon>
        <taxon>Caenorhabditis</taxon>
    </lineage>
</organism>
<accession>A0A9P1IAB9</accession>
<evidence type="ECO:0000259" key="1">
    <source>
        <dbReference type="PROSITE" id="PS50097"/>
    </source>
</evidence>
<dbReference type="Pfam" id="PF00651">
    <property type="entry name" value="BTB"/>
    <property type="match status" value="1"/>
</dbReference>
<proteinExistence type="predicted"/>
<dbReference type="PANTHER" id="PTHR22744">
    <property type="entry name" value="HELIX LOOP HELIX PROTEIN 21-RELATED"/>
    <property type="match status" value="1"/>
</dbReference>
<name>A0A9P1IAB9_9PELO</name>
<comment type="caution">
    <text evidence="2">The sequence shown here is derived from an EMBL/GenBank/DDBJ whole genome shotgun (WGS) entry which is preliminary data.</text>
</comment>
<dbReference type="Gene3D" id="3.30.710.10">
    <property type="entry name" value="Potassium Channel Kv1.1, Chain A"/>
    <property type="match status" value="1"/>
</dbReference>
<dbReference type="Proteomes" id="UP001152747">
    <property type="component" value="Unassembled WGS sequence"/>
</dbReference>
<reference evidence="2" key="1">
    <citation type="submission" date="2022-11" db="EMBL/GenBank/DDBJ databases">
        <authorList>
            <person name="Kikuchi T."/>
        </authorList>
    </citation>
    <scope>NUCLEOTIDE SEQUENCE</scope>
    <source>
        <strain evidence="2">PS1010</strain>
    </source>
</reference>
<dbReference type="PANTHER" id="PTHR22744:SF17">
    <property type="entry name" value="BTB DOMAIN-CONTAINING PROTEIN"/>
    <property type="match status" value="1"/>
</dbReference>
<dbReference type="AlphaFoldDB" id="A0A9P1IAB9"/>
<gene>
    <name evidence="2" type="ORF">CAMP_LOCUS2282</name>
</gene>
<evidence type="ECO:0000313" key="2">
    <source>
        <dbReference type="EMBL" id="CAI5439645.1"/>
    </source>
</evidence>
<sequence length="313" mass="36855">MNIKVEEPEAVSIKPEFPTNPIERSGDVLSAKFENLNKWDGNLKWSENISFGQFVWATGIEIRENNLYSHLKLVSNGLTGKRWLCDLTGERRIVNQENPTQKLSQTSKALFHPAKMEICEKIGEWNIVKEKWMKNNELLIERTLEIFYYDFYDEIVGYHDVIIIVQRRRFFANKGLLSSFSKYFFNKFFIEKIEGDLEIEDIEINAFCQFLAVLCPTSLSVTEQNVILLAILADKFEVPDLQRRCQKFLTENFGKMELIEMADKNSYNYLIEKCVENCGTKEELLEFMKNTRFTQFKESTQLKFHRKLLNFLI</sequence>
<keyword evidence="3" id="KW-1185">Reference proteome</keyword>
<dbReference type="SMART" id="SM00225">
    <property type="entry name" value="BTB"/>
    <property type="match status" value="1"/>
</dbReference>
<dbReference type="PROSITE" id="PS50097">
    <property type="entry name" value="BTB"/>
    <property type="match status" value="1"/>
</dbReference>
<evidence type="ECO:0000313" key="3">
    <source>
        <dbReference type="Proteomes" id="UP001152747"/>
    </source>
</evidence>
<dbReference type="SUPFAM" id="SSF54695">
    <property type="entry name" value="POZ domain"/>
    <property type="match status" value="1"/>
</dbReference>
<dbReference type="EMBL" id="CANHGI010000001">
    <property type="protein sequence ID" value="CAI5439645.1"/>
    <property type="molecule type" value="Genomic_DNA"/>
</dbReference>
<dbReference type="InterPro" id="IPR000210">
    <property type="entry name" value="BTB/POZ_dom"/>
</dbReference>